<name>A0A9P6F2T3_9FUNG</name>
<gene>
    <name evidence="1" type="ORF">EC957_003936</name>
</gene>
<dbReference type="EMBL" id="JAAAXW010000193">
    <property type="protein sequence ID" value="KAF9540651.1"/>
    <property type="molecule type" value="Genomic_DNA"/>
</dbReference>
<dbReference type="SUPFAM" id="SSF52047">
    <property type="entry name" value="RNI-like"/>
    <property type="match status" value="1"/>
</dbReference>
<protein>
    <submittedName>
        <fullName evidence="1">Uncharacterized protein</fullName>
    </submittedName>
</protein>
<accession>A0A9P6F2T3</accession>
<keyword evidence="2" id="KW-1185">Reference proteome</keyword>
<dbReference type="InterPro" id="IPR032675">
    <property type="entry name" value="LRR_dom_sf"/>
</dbReference>
<evidence type="ECO:0000313" key="2">
    <source>
        <dbReference type="Proteomes" id="UP000723463"/>
    </source>
</evidence>
<organism evidence="1 2">
    <name type="scientific">Mortierella hygrophila</name>
    <dbReference type="NCBI Taxonomy" id="979708"/>
    <lineage>
        <taxon>Eukaryota</taxon>
        <taxon>Fungi</taxon>
        <taxon>Fungi incertae sedis</taxon>
        <taxon>Mucoromycota</taxon>
        <taxon>Mortierellomycotina</taxon>
        <taxon>Mortierellomycetes</taxon>
        <taxon>Mortierellales</taxon>
        <taxon>Mortierellaceae</taxon>
        <taxon>Mortierella</taxon>
    </lineage>
</organism>
<evidence type="ECO:0000313" key="1">
    <source>
        <dbReference type="EMBL" id="KAF9540651.1"/>
    </source>
</evidence>
<sequence length="367" mass="41776">MWDLTIITLETGMSHHFWETVLTSLLNPRRLKLDGGLLCDSAENVMCLPEFWRACSRFEEVIYRGWDQSSSLDLGTVDFSILKILDYATAAMPLPIYAVTPVPIDTAKIWRWMGTCSNLTRLRWRTIISIEQLATVTKRPLWPHLEDLSLDYVRGWEEDFAAVVLIHLPPLKHLTILIEPIGPVCFGILQERHLDGLQTLSLVGTGTITSRMELDILIQFPHLVVFEAQHIDLKDFRSTPQSWVCQGLKRLRVTFESDPNDSGADTLLLEQLSKLMHLEELHVMQYLSHFGPIIIPETTTPSRFWTLSTFCVDATQSLYVQKIGTGFGDSIGTLFVRFDCSGEPYGINSSERDSHLIGDNRQHGFFL</sequence>
<reference evidence="1" key="1">
    <citation type="journal article" date="2020" name="Fungal Divers.">
        <title>Resolving the Mortierellaceae phylogeny through synthesis of multi-gene phylogenetics and phylogenomics.</title>
        <authorList>
            <person name="Vandepol N."/>
            <person name="Liber J."/>
            <person name="Desiro A."/>
            <person name="Na H."/>
            <person name="Kennedy M."/>
            <person name="Barry K."/>
            <person name="Grigoriev I.V."/>
            <person name="Miller A.N."/>
            <person name="O'Donnell K."/>
            <person name="Stajich J.E."/>
            <person name="Bonito G."/>
        </authorList>
    </citation>
    <scope>NUCLEOTIDE SEQUENCE</scope>
    <source>
        <strain evidence="1">NRRL 2591</strain>
    </source>
</reference>
<comment type="caution">
    <text evidence="1">The sequence shown here is derived from an EMBL/GenBank/DDBJ whole genome shotgun (WGS) entry which is preliminary data.</text>
</comment>
<dbReference type="Proteomes" id="UP000723463">
    <property type="component" value="Unassembled WGS sequence"/>
</dbReference>
<dbReference type="Gene3D" id="3.80.10.10">
    <property type="entry name" value="Ribonuclease Inhibitor"/>
    <property type="match status" value="1"/>
</dbReference>
<dbReference type="AlphaFoldDB" id="A0A9P6F2T3"/>
<proteinExistence type="predicted"/>